<reference evidence="2" key="1">
    <citation type="submission" date="2023-06" db="EMBL/GenBank/DDBJ databases">
        <title>Genome-scale phylogeny and comparative genomics of the fungal order Sordariales.</title>
        <authorList>
            <consortium name="Lawrence Berkeley National Laboratory"/>
            <person name="Hensen N."/>
            <person name="Bonometti L."/>
            <person name="Westerberg I."/>
            <person name="Brannstrom I.O."/>
            <person name="Guillou S."/>
            <person name="Cros-Aarteil S."/>
            <person name="Calhoun S."/>
            <person name="Haridas S."/>
            <person name="Kuo A."/>
            <person name="Mondo S."/>
            <person name="Pangilinan J."/>
            <person name="Riley R."/>
            <person name="Labutti K."/>
            <person name="Andreopoulos B."/>
            <person name="Lipzen A."/>
            <person name="Chen C."/>
            <person name="Yanf M."/>
            <person name="Daum C."/>
            <person name="Ng V."/>
            <person name="Clum A."/>
            <person name="Steindorff A."/>
            <person name="Ohm R."/>
            <person name="Martin F."/>
            <person name="Silar P."/>
            <person name="Natvig D."/>
            <person name="Lalanne C."/>
            <person name="Gautier V."/>
            <person name="Ament-Velasquez S.L."/>
            <person name="Kruys A."/>
            <person name="Hutchinson M.I."/>
            <person name="Powell A.J."/>
            <person name="Barry K."/>
            <person name="Miller A.N."/>
            <person name="Grigoriev I.V."/>
            <person name="Debuchy R."/>
            <person name="Gladieux P."/>
            <person name="Thoren M.H."/>
            <person name="Johannesson H."/>
        </authorList>
    </citation>
    <scope>NUCLEOTIDE SEQUENCE</scope>
    <source>
        <strain evidence="2">8032-3</strain>
    </source>
</reference>
<comment type="caution">
    <text evidence="2">The sequence shown here is derived from an EMBL/GenBank/DDBJ whole genome shotgun (WGS) entry which is preliminary data.</text>
</comment>
<evidence type="ECO:0000313" key="3">
    <source>
        <dbReference type="Proteomes" id="UP001244011"/>
    </source>
</evidence>
<evidence type="ECO:0000313" key="2">
    <source>
        <dbReference type="EMBL" id="KAK1772651.1"/>
    </source>
</evidence>
<dbReference type="RefSeq" id="XP_060288864.1">
    <property type="nucleotide sequence ID" value="XM_060423036.1"/>
</dbReference>
<keyword evidence="3" id="KW-1185">Reference proteome</keyword>
<gene>
    <name evidence="2" type="ORF">QBC33DRAFT_25456</name>
</gene>
<dbReference type="EMBL" id="MU838997">
    <property type="protein sequence ID" value="KAK1772651.1"/>
    <property type="molecule type" value="Genomic_DNA"/>
</dbReference>
<feature type="chain" id="PRO_5042567838" evidence="1">
    <location>
        <begin position="19"/>
        <end position="131"/>
    </location>
</feature>
<proteinExistence type="predicted"/>
<evidence type="ECO:0000256" key="1">
    <source>
        <dbReference type="SAM" id="SignalP"/>
    </source>
</evidence>
<sequence length="131" mass="14010">MLALSGMALSHLWPLATAAHLPTATPLSMARTTYFLGGEIASPTSAVITKGKVPPITTVQEPVRMSLQTSVIDWTQTNTPARCQFNLAVLYQGLLGLEAHVLGVIYLVAWLCLGASLGHSAVPRLYLGEPW</sequence>
<accession>A0AAJ0C9V1</accession>
<dbReference type="GeneID" id="85306223"/>
<dbReference type="Proteomes" id="UP001244011">
    <property type="component" value="Unassembled WGS sequence"/>
</dbReference>
<keyword evidence="1" id="KW-0732">Signal</keyword>
<dbReference type="AlphaFoldDB" id="A0AAJ0C9V1"/>
<protein>
    <submittedName>
        <fullName evidence="2">Uncharacterized protein</fullName>
    </submittedName>
</protein>
<organism evidence="2 3">
    <name type="scientific">Phialemonium atrogriseum</name>
    <dbReference type="NCBI Taxonomy" id="1093897"/>
    <lineage>
        <taxon>Eukaryota</taxon>
        <taxon>Fungi</taxon>
        <taxon>Dikarya</taxon>
        <taxon>Ascomycota</taxon>
        <taxon>Pezizomycotina</taxon>
        <taxon>Sordariomycetes</taxon>
        <taxon>Sordariomycetidae</taxon>
        <taxon>Cephalothecales</taxon>
        <taxon>Cephalothecaceae</taxon>
        <taxon>Phialemonium</taxon>
    </lineage>
</organism>
<feature type="signal peptide" evidence="1">
    <location>
        <begin position="1"/>
        <end position="18"/>
    </location>
</feature>
<name>A0AAJ0C9V1_9PEZI</name>